<dbReference type="InterPro" id="IPR004370">
    <property type="entry name" value="4-OT-like_dom"/>
</dbReference>
<sequence>MPFANFKVPAGTITPEQKKLNIDRTTDLYGEAARQNVLVLVDEVVDGG</sequence>
<proteinExistence type="predicted"/>
<feature type="domain" description="4-oxalocrotonate tautomerase-like" evidence="2">
    <location>
        <begin position="2"/>
        <end position="46"/>
    </location>
</feature>
<comment type="caution">
    <text evidence="3">The sequence shown here is derived from an EMBL/GenBank/DDBJ whole genome shotgun (WGS) entry which is preliminary data.</text>
</comment>
<accession>A0A2T0T002</accession>
<dbReference type="Pfam" id="PF01361">
    <property type="entry name" value="Tautomerase"/>
    <property type="match status" value="1"/>
</dbReference>
<evidence type="ECO:0000313" key="4">
    <source>
        <dbReference type="Proteomes" id="UP000239494"/>
    </source>
</evidence>
<evidence type="ECO:0000259" key="2">
    <source>
        <dbReference type="Pfam" id="PF01361"/>
    </source>
</evidence>
<dbReference type="GO" id="GO:0016853">
    <property type="term" value="F:isomerase activity"/>
    <property type="evidence" value="ECO:0007669"/>
    <property type="project" value="UniProtKB-KW"/>
</dbReference>
<dbReference type="RefSeq" id="WP_106190389.1">
    <property type="nucleotide sequence ID" value="NZ_PVTF01000008.1"/>
</dbReference>
<keyword evidence="4" id="KW-1185">Reference proteome</keyword>
<gene>
    <name evidence="3" type="ORF">CLV43_108391</name>
</gene>
<reference evidence="3 4" key="1">
    <citation type="submission" date="2018-03" db="EMBL/GenBank/DDBJ databases">
        <title>Genomic Encyclopedia of Archaeal and Bacterial Type Strains, Phase II (KMG-II): from individual species to whole genera.</title>
        <authorList>
            <person name="Goeker M."/>
        </authorList>
    </citation>
    <scope>NUCLEOTIDE SEQUENCE [LARGE SCALE GENOMIC DNA]</scope>
    <source>
        <strain evidence="3 4">DSM 44720</strain>
    </source>
</reference>
<organism evidence="3 4">
    <name type="scientific">Umezawaea tangerina</name>
    <dbReference type="NCBI Taxonomy" id="84725"/>
    <lineage>
        <taxon>Bacteria</taxon>
        <taxon>Bacillati</taxon>
        <taxon>Actinomycetota</taxon>
        <taxon>Actinomycetes</taxon>
        <taxon>Pseudonocardiales</taxon>
        <taxon>Pseudonocardiaceae</taxon>
        <taxon>Umezawaea</taxon>
    </lineage>
</organism>
<dbReference type="InterPro" id="IPR014347">
    <property type="entry name" value="Tautomerase/MIF_sf"/>
</dbReference>
<keyword evidence="1" id="KW-0413">Isomerase</keyword>
<dbReference type="EMBL" id="PVTF01000008">
    <property type="protein sequence ID" value="PRY38991.1"/>
    <property type="molecule type" value="Genomic_DNA"/>
</dbReference>
<dbReference type="OrthoDB" id="1438441at2"/>
<dbReference type="Proteomes" id="UP000239494">
    <property type="component" value="Unassembled WGS sequence"/>
</dbReference>
<dbReference type="Gene3D" id="3.30.429.10">
    <property type="entry name" value="Macrophage Migration Inhibitory Factor"/>
    <property type="match status" value="1"/>
</dbReference>
<protein>
    <submittedName>
        <fullName evidence="3">4-oxalocrotonate tautomerase</fullName>
    </submittedName>
</protein>
<evidence type="ECO:0000313" key="3">
    <source>
        <dbReference type="EMBL" id="PRY38991.1"/>
    </source>
</evidence>
<dbReference type="AlphaFoldDB" id="A0A2T0T002"/>
<name>A0A2T0T002_9PSEU</name>
<evidence type="ECO:0000256" key="1">
    <source>
        <dbReference type="ARBA" id="ARBA00023235"/>
    </source>
</evidence>